<comment type="subunit">
    <text evidence="2 7">Homodimer.</text>
</comment>
<comment type="catalytic activity">
    <reaction evidence="7">
        <text>L-histidinol phosphate + 2-oxoglutarate = 3-(imidazol-4-yl)-2-oxopropyl phosphate + L-glutamate</text>
        <dbReference type="Rhea" id="RHEA:23744"/>
        <dbReference type="ChEBI" id="CHEBI:16810"/>
        <dbReference type="ChEBI" id="CHEBI:29985"/>
        <dbReference type="ChEBI" id="CHEBI:57766"/>
        <dbReference type="ChEBI" id="CHEBI:57980"/>
        <dbReference type="EC" id="2.6.1.9"/>
    </reaction>
</comment>
<keyword evidence="3 7" id="KW-0032">Aminotransferase</keyword>
<dbReference type="PANTHER" id="PTHR43643:SF3">
    <property type="entry name" value="HISTIDINOL-PHOSPHATE AMINOTRANSFERASE"/>
    <property type="match status" value="1"/>
</dbReference>
<gene>
    <name evidence="7 9" type="primary">hisC</name>
    <name evidence="9" type="ORF">P9989_03230</name>
</gene>
<evidence type="ECO:0000259" key="8">
    <source>
        <dbReference type="Pfam" id="PF00155"/>
    </source>
</evidence>
<dbReference type="InterPro" id="IPR015422">
    <property type="entry name" value="PyrdxlP-dep_Trfase_small"/>
</dbReference>
<dbReference type="SUPFAM" id="SSF53383">
    <property type="entry name" value="PLP-dependent transferases"/>
    <property type="match status" value="1"/>
</dbReference>
<dbReference type="EC" id="2.6.1.9" evidence="7"/>
<comment type="pathway">
    <text evidence="7">Amino-acid biosynthesis; L-histidine biosynthesis; L-histidine from 5-phospho-alpha-D-ribose 1-diphosphate: step 7/9.</text>
</comment>
<evidence type="ECO:0000313" key="9">
    <source>
        <dbReference type="EMBL" id="WFT75426.1"/>
    </source>
</evidence>
<proteinExistence type="inferred from homology"/>
<keyword evidence="6 7" id="KW-0368">Histidine biosynthesis</keyword>
<dbReference type="EMBL" id="CP121671">
    <property type="protein sequence ID" value="WFT75426.1"/>
    <property type="molecule type" value="Genomic_DNA"/>
</dbReference>
<sequence length="370" mass="41914">MVQPRQQINQIAMYSPGKPVEELKREKGLSKIIKMASNENPFGYSPRAAEAIQAEMKEIPYYPEVTAPLLAEKLANRLEVSPDQILFGSGSDEIIRLLTRTYINEGDEVVMAGVTFPRYKTNVIIEGGVPVEVEMKEGTHDLDAMYQAINGKTKIVFVCNPNNPTGTIVEKEALKAFIEKVPSDVMLVMDEAYYEYADSPQYLETLPLLDQHKNMVILRTFSKVYGLAALRIGYGLMCTDMVDHLRKVKEPFNVNRLAQTAASASLDDDEFMYESISLNREGRDYLNDSFGRMNLSYFPTQTNFIMVDVSEPAEEVHEFLLNQGIIIRPGHLMGYPTMIRVTIGKQEDNERFIESLQSFLEKNKSNVHQS</sequence>
<protein>
    <recommendedName>
        <fullName evidence="7">Histidinol-phosphate aminotransferase</fullName>
        <ecNumber evidence="7">2.6.1.9</ecNumber>
    </recommendedName>
    <alternativeName>
        <fullName evidence="7">Imidazole acetol-phosphate transaminase</fullName>
    </alternativeName>
</protein>
<comment type="similarity">
    <text evidence="7">Belongs to the class-II pyridoxal-phosphate-dependent aminotransferase family. Histidinol-phosphate aminotransferase subfamily.</text>
</comment>
<evidence type="ECO:0000256" key="4">
    <source>
        <dbReference type="ARBA" id="ARBA00022679"/>
    </source>
</evidence>
<dbReference type="Pfam" id="PF00155">
    <property type="entry name" value="Aminotran_1_2"/>
    <property type="match status" value="1"/>
</dbReference>
<dbReference type="GO" id="GO:0004400">
    <property type="term" value="F:histidinol-phosphate transaminase activity"/>
    <property type="evidence" value="ECO:0007669"/>
    <property type="project" value="UniProtKB-EC"/>
</dbReference>
<feature type="modified residue" description="N6-(pyridoxal phosphate)lysine" evidence="7">
    <location>
        <position position="223"/>
    </location>
</feature>
<evidence type="ECO:0000256" key="3">
    <source>
        <dbReference type="ARBA" id="ARBA00022576"/>
    </source>
</evidence>
<organism evidence="9 10">
    <name type="scientific">Halobacillus naozhouensis</name>
    <dbReference type="NCBI Taxonomy" id="554880"/>
    <lineage>
        <taxon>Bacteria</taxon>
        <taxon>Bacillati</taxon>
        <taxon>Bacillota</taxon>
        <taxon>Bacilli</taxon>
        <taxon>Bacillales</taxon>
        <taxon>Bacillaceae</taxon>
        <taxon>Halobacillus</taxon>
    </lineage>
</organism>
<reference evidence="9 10" key="1">
    <citation type="submission" date="2023-04" db="EMBL/GenBank/DDBJ databases">
        <title>Genome sequence of Halobacillus naozhouensis KACC 21980.</title>
        <authorList>
            <person name="Kim S."/>
            <person name="Heo J."/>
            <person name="Kwon S.-W."/>
        </authorList>
    </citation>
    <scope>NUCLEOTIDE SEQUENCE [LARGE SCALE GENOMIC DNA]</scope>
    <source>
        <strain evidence="9 10">KCTC 13234</strain>
    </source>
</reference>
<feature type="domain" description="Aminotransferase class I/classII large" evidence="8">
    <location>
        <begin position="31"/>
        <end position="356"/>
    </location>
</feature>
<evidence type="ECO:0000256" key="2">
    <source>
        <dbReference type="ARBA" id="ARBA00011738"/>
    </source>
</evidence>
<evidence type="ECO:0000256" key="5">
    <source>
        <dbReference type="ARBA" id="ARBA00022898"/>
    </source>
</evidence>
<keyword evidence="7" id="KW-0028">Amino-acid biosynthesis</keyword>
<dbReference type="CDD" id="cd00609">
    <property type="entry name" value="AAT_like"/>
    <property type="match status" value="1"/>
</dbReference>
<dbReference type="PANTHER" id="PTHR43643">
    <property type="entry name" value="HISTIDINOL-PHOSPHATE AMINOTRANSFERASE 2"/>
    <property type="match status" value="1"/>
</dbReference>
<evidence type="ECO:0000256" key="6">
    <source>
        <dbReference type="ARBA" id="ARBA00023102"/>
    </source>
</evidence>
<keyword evidence="10" id="KW-1185">Reference proteome</keyword>
<dbReference type="Proteomes" id="UP001221597">
    <property type="component" value="Chromosome"/>
</dbReference>
<keyword evidence="4 7" id="KW-0808">Transferase</keyword>
<dbReference type="InterPro" id="IPR015421">
    <property type="entry name" value="PyrdxlP-dep_Trfase_major"/>
</dbReference>
<dbReference type="Gene3D" id="3.40.640.10">
    <property type="entry name" value="Type I PLP-dependent aspartate aminotransferase-like (Major domain)"/>
    <property type="match status" value="1"/>
</dbReference>
<dbReference type="RefSeq" id="WP_283077391.1">
    <property type="nucleotide sequence ID" value="NZ_CP121671.1"/>
</dbReference>
<evidence type="ECO:0000256" key="7">
    <source>
        <dbReference type="HAMAP-Rule" id="MF_01023"/>
    </source>
</evidence>
<accession>A0ABY8J3I5</accession>
<evidence type="ECO:0000256" key="1">
    <source>
        <dbReference type="ARBA" id="ARBA00001933"/>
    </source>
</evidence>
<dbReference type="NCBIfam" id="TIGR01141">
    <property type="entry name" value="hisC"/>
    <property type="match status" value="1"/>
</dbReference>
<dbReference type="InterPro" id="IPR050106">
    <property type="entry name" value="HistidinolP_aminotransfase"/>
</dbReference>
<dbReference type="InterPro" id="IPR004839">
    <property type="entry name" value="Aminotransferase_I/II_large"/>
</dbReference>
<evidence type="ECO:0000313" key="10">
    <source>
        <dbReference type="Proteomes" id="UP001221597"/>
    </source>
</evidence>
<keyword evidence="5 7" id="KW-0663">Pyridoxal phosphate</keyword>
<name>A0ABY8J3I5_9BACI</name>
<dbReference type="InterPro" id="IPR015424">
    <property type="entry name" value="PyrdxlP-dep_Trfase"/>
</dbReference>
<dbReference type="Gene3D" id="3.90.1150.10">
    <property type="entry name" value="Aspartate Aminotransferase, domain 1"/>
    <property type="match status" value="1"/>
</dbReference>
<dbReference type="HAMAP" id="MF_01023">
    <property type="entry name" value="HisC_aminotrans_2"/>
    <property type="match status" value="1"/>
</dbReference>
<comment type="cofactor">
    <cofactor evidence="1 7">
        <name>pyridoxal 5'-phosphate</name>
        <dbReference type="ChEBI" id="CHEBI:597326"/>
    </cofactor>
</comment>
<dbReference type="InterPro" id="IPR005861">
    <property type="entry name" value="HisP_aminotrans"/>
</dbReference>